<organism evidence="12">
    <name type="scientific">Hanusia phi</name>
    <dbReference type="NCBI Taxonomy" id="3032"/>
    <lineage>
        <taxon>Eukaryota</taxon>
        <taxon>Cryptophyceae</taxon>
        <taxon>Pyrenomonadales</taxon>
        <taxon>Geminigeraceae</taxon>
        <taxon>Hanusia</taxon>
    </lineage>
</organism>
<name>A0A7S0HAG5_9CRYP</name>
<dbReference type="GO" id="GO:0045862">
    <property type="term" value="P:positive regulation of proteolysis"/>
    <property type="evidence" value="ECO:0007669"/>
    <property type="project" value="TreeGrafter"/>
</dbReference>
<dbReference type="GO" id="GO:0043161">
    <property type="term" value="P:proteasome-mediated ubiquitin-dependent protein catabolic process"/>
    <property type="evidence" value="ECO:0007669"/>
    <property type="project" value="TreeGrafter"/>
</dbReference>
<evidence type="ECO:0000256" key="8">
    <source>
        <dbReference type="ARBA" id="ARBA00044543"/>
    </source>
</evidence>
<evidence type="ECO:0000256" key="9">
    <source>
        <dbReference type="PROSITE-ProRule" id="PRU00339"/>
    </source>
</evidence>
<dbReference type="GO" id="GO:0071218">
    <property type="term" value="P:cellular response to misfolded protein"/>
    <property type="evidence" value="ECO:0007669"/>
    <property type="project" value="TreeGrafter"/>
</dbReference>
<gene>
    <name evidence="12" type="ORF">HPHI1048_LOCUS2608</name>
</gene>
<dbReference type="SUPFAM" id="SSF57850">
    <property type="entry name" value="RING/U-box"/>
    <property type="match status" value="1"/>
</dbReference>
<comment type="catalytic activity">
    <reaction evidence="1">
        <text>S-ubiquitinyl-[E2 ubiquitin-conjugating enzyme]-L-cysteine + [acceptor protein]-L-lysine = [E2 ubiquitin-conjugating enzyme]-L-cysteine + N(6)-ubiquitinyl-[acceptor protein]-L-lysine.</text>
        <dbReference type="EC" id="2.3.2.27"/>
    </reaction>
</comment>
<dbReference type="PANTHER" id="PTHR46803">
    <property type="entry name" value="E3 UBIQUITIN-PROTEIN LIGASE CHIP"/>
    <property type="match status" value="1"/>
</dbReference>
<dbReference type="GO" id="GO:0000209">
    <property type="term" value="P:protein polyubiquitination"/>
    <property type="evidence" value="ECO:0007669"/>
    <property type="project" value="TreeGrafter"/>
</dbReference>
<dbReference type="EMBL" id="HBEO01003665">
    <property type="protein sequence ID" value="CAD8469732.1"/>
    <property type="molecule type" value="Transcribed_RNA"/>
</dbReference>
<evidence type="ECO:0000256" key="7">
    <source>
        <dbReference type="ARBA" id="ARBA00044534"/>
    </source>
</evidence>
<dbReference type="Pfam" id="PF04564">
    <property type="entry name" value="U-box"/>
    <property type="match status" value="1"/>
</dbReference>
<evidence type="ECO:0000256" key="4">
    <source>
        <dbReference type="ARBA" id="ARBA00022737"/>
    </source>
</evidence>
<dbReference type="GO" id="GO:0006515">
    <property type="term" value="P:protein quality control for misfolded or incompletely synthesized proteins"/>
    <property type="evidence" value="ECO:0007669"/>
    <property type="project" value="TreeGrafter"/>
</dbReference>
<dbReference type="PROSITE" id="PS51698">
    <property type="entry name" value="U_BOX"/>
    <property type="match status" value="1"/>
</dbReference>
<sequence length="267" mass="30679">MNCREEGKLYFQKGKYSAAAEAYTEAITLDPADASLYQNRALCYQKLSKWNQVLDDARKALELSKKSVKAQYLLATAFMNLNQLEEAEKAFQDALVLAALPEFSGYRESIEQGLYSLYNKRWTNEQSIAISQDERNKLIIEELIDEAYDLERSKEESSGEIGAAERNRERRRAQLQELYQRISETRQESTIPESLCCQITFDLMRDPVLTPAGQTYESSALEQHLKHNGHWDPVTRQPINPSQVVKNLAVKAVIEDFLRENPWAYGK</sequence>
<dbReference type="CDD" id="cd16654">
    <property type="entry name" value="RING-Ubox_CHIP"/>
    <property type="match status" value="1"/>
</dbReference>
<dbReference type="EC" id="2.3.2.27" evidence="2"/>
<dbReference type="PROSITE" id="PS50005">
    <property type="entry name" value="TPR"/>
    <property type="match status" value="1"/>
</dbReference>
<dbReference type="SMART" id="SM00504">
    <property type="entry name" value="Ubox"/>
    <property type="match status" value="1"/>
</dbReference>
<dbReference type="AlphaFoldDB" id="A0A7S0HAG5"/>
<accession>A0A7S0HAG5</accession>
<dbReference type="GO" id="GO:0061630">
    <property type="term" value="F:ubiquitin protein ligase activity"/>
    <property type="evidence" value="ECO:0007669"/>
    <property type="project" value="UniProtKB-EC"/>
</dbReference>
<dbReference type="InterPro" id="IPR019734">
    <property type="entry name" value="TPR_rpt"/>
</dbReference>
<dbReference type="Pfam" id="PF13181">
    <property type="entry name" value="TPR_8"/>
    <property type="match status" value="1"/>
</dbReference>
<evidence type="ECO:0000256" key="3">
    <source>
        <dbReference type="ARBA" id="ARBA00022679"/>
    </source>
</evidence>
<feature type="coiled-coil region" evidence="10">
    <location>
        <begin position="140"/>
        <end position="188"/>
    </location>
</feature>
<keyword evidence="6 9" id="KW-0802">TPR repeat</keyword>
<dbReference type="Gene3D" id="1.25.40.10">
    <property type="entry name" value="Tetratricopeptide repeat domain"/>
    <property type="match status" value="1"/>
</dbReference>
<feature type="repeat" description="TPR" evidence="9">
    <location>
        <begin position="5"/>
        <end position="33"/>
    </location>
</feature>
<dbReference type="InterPro" id="IPR003613">
    <property type="entry name" value="Ubox_domain"/>
</dbReference>
<evidence type="ECO:0000259" key="11">
    <source>
        <dbReference type="PROSITE" id="PS51698"/>
    </source>
</evidence>
<dbReference type="InterPro" id="IPR045202">
    <property type="entry name" value="CHIP_RING-Ubox"/>
</dbReference>
<dbReference type="SMART" id="SM00028">
    <property type="entry name" value="TPR"/>
    <property type="match status" value="3"/>
</dbReference>
<evidence type="ECO:0000256" key="6">
    <source>
        <dbReference type="ARBA" id="ARBA00022803"/>
    </source>
</evidence>
<dbReference type="GO" id="GO:0005737">
    <property type="term" value="C:cytoplasm"/>
    <property type="evidence" value="ECO:0007669"/>
    <property type="project" value="TreeGrafter"/>
</dbReference>
<protein>
    <recommendedName>
        <fullName evidence="7">E3 ubiquitin-protein ligase CHIP</fullName>
        <ecNumber evidence="2">2.3.2.27</ecNumber>
    </recommendedName>
    <alternativeName>
        <fullName evidence="8">RING-type E3 ubiquitin transferase CHIP</fullName>
    </alternativeName>
</protein>
<evidence type="ECO:0000313" key="12">
    <source>
        <dbReference type="EMBL" id="CAD8469732.1"/>
    </source>
</evidence>
<feature type="domain" description="U-box" evidence="11">
    <location>
        <begin position="190"/>
        <end position="264"/>
    </location>
</feature>
<keyword evidence="10" id="KW-0175">Coiled coil</keyword>
<evidence type="ECO:0000256" key="10">
    <source>
        <dbReference type="SAM" id="Coils"/>
    </source>
</evidence>
<dbReference type="InterPro" id="IPR011990">
    <property type="entry name" value="TPR-like_helical_dom_sf"/>
</dbReference>
<dbReference type="InterPro" id="IPR013083">
    <property type="entry name" value="Znf_RING/FYVE/PHD"/>
</dbReference>
<evidence type="ECO:0000256" key="5">
    <source>
        <dbReference type="ARBA" id="ARBA00022786"/>
    </source>
</evidence>
<keyword evidence="3" id="KW-0808">Transferase</keyword>
<keyword evidence="4" id="KW-0677">Repeat</keyword>
<dbReference type="SUPFAM" id="SSF48452">
    <property type="entry name" value="TPR-like"/>
    <property type="match status" value="1"/>
</dbReference>
<evidence type="ECO:0000256" key="1">
    <source>
        <dbReference type="ARBA" id="ARBA00000900"/>
    </source>
</evidence>
<keyword evidence="5" id="KW-0833">Ubl conjugation pathway</keyword>
<reference evidence="12" key="1">
    <citation type="submission" date="2021-01" db="EMBL/GenBank/DDBJ databases">
        <authorList>
            <person name="Corre E."/>
            <person name="Pelletier E."/>
            <person name="Niang G."/>
            <person name="Scheremetjew M."/>
            <person name="Finn R."/>
            <person name="Kale V."/>
            <person name="Holt S."/>
            <person name="Cochrane G."/>
            <person name="Meng A."/>
            <person name="Brown T."/>
            <person name="Cohen L."/>
        </authorList>
    </citation>
    <scope>NUCLEOTIDE SEQUENCE</scope>
    <source>
        <strain evidence="12">CCMP325</strain>
    </source>
</reference>
<dbReference type="PANTHER" id="PTHR46803:SF2">
    <property type="entry name" value="E3 UBIQUITIN-PROTEIN LIGASE CHIP"/>
    <property type="match status" value="1"/>
</dbReference>
<proteinExistence type="predicted"/>
<dbReference type="GO" id="GO:0051087">
    <property type="term" value="F:protein-folding chaperone binding"/>
    <property type="evidence" value="ECO:0007669"/>
    <property type="project" value="TreeGrafter"/>
</dbReference>
<dbReference type="Gene3D" id="3.30.40.10">
    <property type="entry name" value="Zinc/RING finger domain, C3HC4 (zinc finger)"/>
    <property type="match status" value="1"/>
</dbReference>
<dbReference type="Pfam" id="PF13414">
    <property type="entry name" value="TPR_11"/>
    <property type="match status" value="1"/>
</dbReference>
<evidence type="ECO:0000256" key="2">
    <source>
        <dbReference type="ARBA" id="ARBA00012483"/>
    </source>
</evidence>